<dbReference type="RefSeq" id="WP_114811130.1">
    <property type="nucleotide sequence ID" value="NZ_CP139965.1"/>
</dbReference>
<keyword evidence="2" id="KW-1185">Reference proteome</keyword>
<proteinExistence type="predicted"/>
<dbReference type="Pfam" id="PF13618">
    <property type="entry name" value="Gluconate_2-dh3"/>
    <property type="match status" value="1"/>
</dbReference>
<keyword evidence="1" id="KW-0560">Oxidoreductase</keyword>
<dbReference type="PROSITE" id="PS51318">
    <property type="entry name" value="TAT"/>
    <property type="match status" value="1"/>
</dbReference>
<dbReference type="InterPro" id="IPR006311">
    <property type="entry name" value="TAT_signal"/>
</dbReference>
<accession>A0ABZ0WSZ3</accession>
<dbReference type="InterPro" id="IPR027056">
    <property type="entry name" value="Gluconate_2DH_su3"/>
</dbReference>
<dbReference type="GO" id="GO:0016491">
    <property type="term" value="F:oxidoreductase activity"/>
    <property type="evidence" value="ECO:0007669"/>
    <property type="project" value="UniProtKB-KW"/>
</dbReference>
<dbReference type="EMBL" id="CP139965">
    <property type="protein sequence ID" value="WQD80525.1"/>
    <property type="molecule type" value="Genomic_DNA"/>
</dbReference>
<dbReference type="EC" id="1.-.-.-" evidence="1"/>
<gene>
    <name evidence="1" type="ORF">U0042_13060</name>
</gene>
<reference evidence="1 2" key="1">
    <citation type="submission" date="2023-12" db="EMBL/GenBank/DDBJ databases">
        <title>Genome sequencing and assembly of bacterial species from a model synthetic community.</title>
        <authorList>
            <person name="Hogle S.L."/>
        </authorList>
    </citation>
    <scope>NUCLEOTIDE SEQUENCE [LARGE SCALE GENOMIC DNA]</scope>
    <source>
        <strain evidence="1 2">HAMBI 2494</strain>
    </source>
</reference>
<sequence>MGHNRGDNSQGIQPGRRRFVRIATLAAPATAVAAAAGGAALLDPARTASGAGEAGYRPQYFNADEWPTLNALVDRLIPADDAGPGALEAGVPEFIDRQMDLPYGHGELWYMNGPFHADAAPQFGYQLSLVPRELYRHALRGLDDAMRRDHGKHFSDLAANDKDAVLHQLEDGKLEMGEVPAATFFGQLLANTYEGYFCDPVHGGNRGMRAWQMIGFPGARADYMDWVRQYGAHYPLPPISRG</sequence>
<name>A0ABZ0WSZ3_9BURK</name>
<protein>
    <submittedName>
        <fullName evidence="1">Gluconate 2-dehydrogenase subunit 3 family protein</fullName>
        <ecNumber evidence="1">1.-.-.-</ecNumber>
    </submittedName>
</protein>
<evidence type="ECO:0000313" key="1">
    <source>
        <dbReference type="EMBL" id="WQD80525.1"/>
    </source>
</evidence>
<organism evidence="1 2">
    <name type="scientific">Paraburkholderia kururiensis</name>
    <dbReference type="NCBI Taxonomy" id="984307"/>
    <lineage>
        <taxon>Bacteria</taxon>
        <taxon>Pseudomonadati</taxon>
        <taxon>Pseudomonadota</taxon>
        <taxon>Betaproteobacteria</taxon>
        <taxon>Burkholderiales</taxon>
        <taxon>Burkholderiaceae</taxon>
        <taxon>Paraburkholderia</taxon>
    </lineage>
</organism>
<evidence type="ECO:0000313" key="2">
    <source>
        <dbReference type="Proteomes" id="UP001325479"/>
    </source>
</evidence>
<dbReference type="Proteomes" id="UP001325479">
    <property type="component" value="Chromosome"/>
</dbReference>